<organism evidence="2">
    <name type="scientific">Colletotrichum graminicola (strain M1.001 / M2 / FGSC 10212)</name>
    <name type="common">Maize anthracnose fungus</name>
    <name type="synonym">Glomerella graminicola</name>
    <dbReference type="NCBI Taxonomy" id="645133"/>
    <lineage>
        <taxon>Eukaryota</taxon>
        <taxon>Fungi</taxon>
        <taxon>Dikarya</taxon>
        <taxon>Ascomycota</taxon>
        <taxon>Pezizomycotina</taxon>
        <taxon>Sordariomycetes</taxon>
        <taxon>Hypocreomycetidae</taxon>
        <taxon>Glomerellales</taxon>
        <taxon>Glomerellaceae</taxon>
        <taxon>Colletotrichum</taxon>
        <taxon>Colletotrichum graminicola species complex</taxon>
    </lineage>
</organism>
<dbReference type="EMBL" id="GG697460">
    <property type="protein sequence ID" value="EFQ36673.1"/>
    <property type="molecule type" value="Genomic_DNA"/>
</dbReference>
<dbReference type="GeneID" id="24417182"/>
<accession>E3R0N5</accession>
<proteinExistence type="predicted"/>
<dbReference type="Proteomes" id="UP000008782">
    <property type="component" value="Unassembled WGS sequence"/>
</dbReference>
<dbReference type="HOGENOM" id="CLU_2277297_0_0_1"/>
<name>E3R0N5_COLGM</name>
<protein>
    <submittedName>
        <fullName evidence="1">Uncharacterized protein</fullName>
    </submittedName>
</protein>
<keyword evidence="2" id="KW-1185">Reference proteome</keyword>
<dbReference type="VEuPathDB" id="FungiDB:GLRG_11819"/>
<dbReference type="RefSeq" id="XP_008100693.1">
    <property type="nucleotide sequence ID" value="XM_008102502.1"/>
</dbReference>
<evidence type="ECO:0000313" key="1">
    <source>
        <dbReference type="EMBL" id="EFQ36673.1"/>
    </source>
</evidence>
<sequence>MATPIVSEAISRQHGGSESGLFISCPEDCERKLPADLGQVPIKICHILPQRVSLHLRLVKFKLLSHFSSPFSAVCPVISPASCSGLIVTSHRDQTQQQGMGG</sequence>
<evidence type="ECO:0000313" key="2">
    <source>
        <dbReference type="Proteomes" id="UP000008782"/>
    </source>
</evidence>
<dbReference type="AlphaFoldDB" id="E3R0N5"/>
<reference evidence="2" key="1">
    <citation type="journal article" date="2012" name="Nat. Genet.">
        <title>Lifestyle transitions in plant pathogenic Colletotrichum fungi deciphered by genome and transcriptome analyses.</title>
        <authorList>
            <person name="O'Connell R.J."/>
            <person name="Thon M.R."/>
            <person name="Hacquard S."/>
            <person name="Amyotte S.G."/>
            <person name="Kleemann J."/>
            <person name="Torres M.F."/>
            <person name="Damm U."/>
            <person name="Buiate E.A."/>
            <person name="Epstein L."/>
            <person name="Alkan N."/>
            <person name="Altmueller J."/>
            <person name="Alvarado-Balderrama L."/>
            <person name="Bauser C.A."/>
            <person name="Becker C."/>
            <person name="Birren B.W."/>
            <person name="Chen Z."/>
            <person name="Choi J."/>
            <person name="Crouch J.A."/>
            <person name="Duvick J.P."/>
            <person name="Farman M.A."/>
            <person name="Gan P."/>
            <person name="Heiman D."/>
            <person name="Henrissat B."/>
            <person name="Howard R.J."/>
            <person name="Kabbage M."/>
            <person name="Koch C."/>
            <person name="Kracher B."/>
            <person name="Kubo Y."/>
            <person name="Law A.D."/>
            <person name="Lebrun M.-H."/>
            <person name="Lee Y.-H."/>
            <person name="Miyara I."/>
            <person name="Moore N."/>
            <person name="Neumann U."/>
            <person name="Nordstroem K."/>
            <person name="Panaccione D.G."/>
            <person name="Panstruga R."/>
            <person name="Place M."/>
            <person name="Proctor R.H."/>
            <person name="Prusky D."/>
            <person name="Rech G."/>
            <person name="Reinhardt R."/>
            <person name="Rollins J.A."/>
            <person name="Rounsley S."/>
            <person name="Schardl C.L."/>
            <person name="Schwartz D.C."/>
            <person name="Shenoy N."/>
            <person name="Shirasu K."/>
            <person name="Sikhakolli U.R."/>
            <person name="Stueber K."/>
            <person name="Sukno S.A."/>
            <person name="Sweigard J.A."/>
            <person name="Takano Y."/>
            <person name="Takahara H."/>
            <person name="Trail F."/>
            <person name="van der Does H.C."/>
            <person name="Voll L.M."/>
            <person name="Will I."/>
            <person name="Young S."/>
            <person name="Zeng Q."/>
            <person name="Zhang J."/>
            <person name="Zhou S."/>
            <person name="Dickman M.B."/>
            <person name="Schulze-Lefert P."/>
            <person name="Ver Loren van Themaat E."/>
            <person name="Ma L.-J."/>
            <person name="Vaillancourt L.J."/>
        </authorList>
    </citation>
    <scope>NUCLEOTIDE SEQUENCE [LARGE SCALE GENOMIC DNA]</scope>
    <source>
        <strain evidence="2">M1.001 / M2 / FGSC 10212</strain>
    </source>
</reference>
<gene>
    <name evidence="1" type="ORF">GLRG_11819</name>
</gene>